<gene>
    <name evidence="2" type="ORF">IAC68_01280</name>
</gene>
<dbReference type="PANTHER" id="PTHR23026:SF123">
    <property type="entry name" value="NAD(P)H NITROREDUCTASE RV3131-RELATED"/>
    <property type="match status" value="1"/>
</dbReference>
<reference evidence="2" key="2">
    <citation type="journal article" date="2021" name="PeerJ">
        <title>Extensive microbial diversity within the chicken gut microbiome revealed by metagenomics and culture.</title>
        <authorList>
            <person name="Gilroy R."/>
            <person name="Ravi A."/>
            <person name="Getino M."/>
            <person name="Pursley I."/>
            <person name="Horton D.L."/>
            <person name="Alikhan N.F."/>
            <person name="Baker D."/>
            <person name="Gharbi K."/>
            <person name="Hall N."/>
            <person name="Watson M."/>
            <person name="Adriaenssens E.M."/>
            <person name="Foster-Nyarko E."/>
            <person name="Jarju S."/>
            <person name="Secka A."/>
            <person name="Antonio M."/>
            <person name="Oren A."/>
            <person name="Chaudhuri R.R."/>
            <person name="La Ragione R."/>
            <person name="Hildebrand F."/>
            <person name="Pallen M.J."/>
        </authorList>
    </citation>
    <scope>NUCLEOTIDE SEQUENCE</scope>
    <source>
        <strain evidence="2">15467</strain>
    </source>
</reference>
<dbReference type="InterPro" id="IPR029479">
    <property type="entry name" value="Nitroreductase"/>
</dbReference>
<dbReference type="Proteomes" id="UP000823635">
    <property type="component" value="Unassembled WGS sequence"/>
</dbReference>
<protein>
    <submittedName>
        <fullName evidence="2">Nitroreductase family protein</fullName>
    </submittedName>
</protein>
<dbReference type="CDD" id="cd02150">
    <property type="entry name" value="nitroreductase"/>
    <property type="match status" value="1"/>
</dbReference>
<name>A0A9D9DJ91_9BACT</name>
<comment type="caution">
    <text evidence="2">The sequence shown here is derived from an EMBL/GenBank/DDBJ whole genome shotgun (WGS) entry which is preliminary data.</text>
</comment>
<evidence type="ECO:0000313" key="3">
    <source>
        <dbReference type="Proteomes" id="UP000823635"/>
    </source>
</evidence>
<dbReference type="SUPFAM" id="SSF55469">
    <property type="entry name" value="FMN-dependent nitroreductase-like"/>
    <property type="match status" value="1"/>
</dbReference>
<dbReference type="EMBL" id="JADINB010000030">
    <property type="protein sequence ID" value="MBO8428553.1"/>
    <property type="molecule type" value="Genomic_DNA"/>
</dbReference>
<reference evidence="2" key="1">
    <citation type="submission" date="2020-10" db="EMBL/GenBank/DDBJ databases">
        <authorList>
            <person name="Gilroy R."/>
        </authorList>
    </citation>
    <scope>NUCLEOTIDE SEQUENCE</scope>
    <source>
        <strain evidence="2">15467</strain>
    </source>
</reference>
<dbReference type="GO" id="GO:0016491">
    <property type="term" value="F:oxidoreductase activity"/>
    <property type="evidence" value="ECO:0007669"/>
    <property type="project" value="InterPro"/>
</dbReference>
<feature type="domain" description="Nitroreductase" evidence="1">
    <location>
        <begin position="94"/>
        <end position="174"/>
    </location>
</feature>
<dbReference type="InterPro" id="IPR000415">
    <property type="entry name" value="Nitroreductase-like"/>
</dbReference>
<dbReference type="InterPro" id="IPR050627">
    <property type="entry name" value="Nitroreductase/BluB"/>
</dbReference>
<accession>A0A9D9DJ91</accession>
<proteinExistence type="predicted"/>
<dbReference type="PANTHER" id="PTHR23026">
    <property type="entry name" value="NADPH NITROREDUCTASE"/>
    <property type="match status" value="1"/>
</dbReference>
<dbReference type="PROSITE" id="PS51257">
    <property type="entry name" value="PROKAR_LIPOPROTEIN"/>
    <property type="match status" value="1"/>
</dbReference>
<evidence type="ECO:0000313" key="2">
    <source>
        <dbReference type="EMBL" id="MBO8428553.1"/>
    </source>
</evidence>
<evidence type="ECO:0000259" key="1">
    <source>
        <dbReference type="Pfam" id="PF00881"/>
    </source>
</evidence>
<dbReference type="AlphaFoldDB" id="A0A9D9DJ91"/>
<dbReference type="Gene3D" id="3.40.109.10">
    <property type="entry name" value="NADH Oxidase"/>
    <property type="match status" value="1"/>
</dbReference>
<dbReference type="Pfam" id="PF00881">
    <property type="entry name" value="Nitroreductase"/>
    <property type="match status" value="2"/>
</dbReference>
<organism evidence="2 3">
    <name type="scientific">Candidatus Egerieousia excrementavium</name>
    <dbReference type="NCBI Taxonomy" id="2840778"/>
    <lineage>
        <taxon>Bacteria</taxon>
        <taxon>Pseudomonadati</taxon>
        <taxon>Bacteroidota</taxon>
        <taxon>Bacteroidia</taxon>
        <taxon>Bacteroidales</taxon>
        <taxon>Candidatus Egerieousia</taxon>
    </lineage>
</organism>
<feature type="domain" description="Nitroreductase" evidence="1">
    <location>
        <begin position="35"/>
        <end position="92"/>
    </location>
</feature>
<sequence>MKYLFFVLAALAVCSCGNSPEGISGGVSNPVIENILERKSVRNYIPGKMINSDTLEMILRAGMAAPSGMNRQPWNFIVVTGEENISRLADSLTNLKMLRNASAAIVVAGNPDLSQLWSLDCSAAAQNILLAAESYGLGAVWTAGYPYQDRMAAIKSALGIPDPWLPLCLIPVGYPAGDNEPKDKWNPDRIHYLLW</sequence>